<organism evidence="1 2">
    <name type="scientific">Kineothrix sedimenti</name>
    <dbReference type="NCBI Taxonomy" id="3123317"/>
    <lineage>
        <taxon>Bacteria</taxon>
        <taxon>Bacillati</taxon>
        <taxon>Bacillota</taxon>
        <taxon>Clostridia</taxon>
        <taxon>Lachnospirales</taxon>
        <taxon>Lachnospiraceae</taxon>
        <taxon>Kineothrix</taxon>
    </lineage>
</organism>
<dbReference type="Proteomes" id="UP001451571">
    <property type="component" value="Chromosome"/>
</dbReference>
<protein>
    <recommendedName>
        <fullName evidence="3">DUF1918 domain-containing protein</fullName>
    </recommendedName>
</protein>
<evidence type="ECO:0000313" key="2">
    <source>
        <dbReference type="Proteomes" id="UP001451571"/>
    </source>
</evidence>
<proteinExistence type="predicted"/>
<dbReference type="RefSeq" id="WP_342759519.1">
    <property type="nucleotide sequence ID" value="NZ_CP146256.1"/>
</dbReference>
<reference evidence="1 2" key="1">
    <citation type="submission" date="2024-02" db="EMBL/GenBank/DDBJ databases">
        <title>Bacterial strain from lacustrine sediment.</title>
        <authorList>
            <person name="Petit C."/>
            <person name="Fadhlaoui K."/>
        </authorList>
    </citation>
    <scope>NUCLEOTIDE SEQUENCE [LARGE SCALE GENOMIC DNA]</scope>
    <source>
        <strain evidence="1 2">IPX-CK</strain>
    </source>
</reference>
<evidence type="ECO:0008006" key="3">
    <source>
        <dbReference type="Google" id="ProtNLM"/>
    </source>
</evidence>
<name>A0ABZ3F2X9_9FIRM</name>
<keyword evidence="2" id="KW-1185">Reference proteome</keyword>
<sequence>MKNGDIIELIEDTYFYKKGQKATVIDMCGNSKSFEIIYVGEHEIDIMPKHMFKLCEQTD</sequence>
<accession>A0ABZ3F2X9</accession>
<gene>
    <name evidence="1" type="ORF">V6984_09350</name>
</gene>
<dbReference type="EMBL" id="CP146256">
    <property type="protein sequence ID" value="XAH75943.1"/>
    <property type="molecule type" value="Genomic_DNA"/>
</dbReference>
<evidence type="ECO:0000313" key="1">
    <source>
        <dbReference type="EMBL" id="XAH75943.1"/>
    </source>
</evidence>